<feature type="transmembrane region" description="Helical" evidence="5">
    <location>
        <begin position="276"/>
        <end position="296"/>
    </location>
</feature>
<keyword evidence="4 5" id="KW-0472">Membrane</keyword>
<name>A0A667ZRD8_9TELE</name>
<dbReference type="SUPFAM" id="SSF103473">
    <property type="entry name" value="MFS general substrate transporter"/>
    <property type="match status" value="1"/>
</dbReference>
<protein>
    <submittedName>
        <fullName evidence="6">Solute carrier family 22 member 13a</fullName>
    </submittedName>
</protein>
<evidence type="ECO:0000256" key="2">
    <source>
        <dbReference type="ARBA" id="ARBA00022692"/>
    </source>
</evidence>
<evidence type="ECO:0000313" key="6">
    <source>
        <dbReference type="Ensembl" id="ENSMMDP00005043392.1"/>
    </source>
</evidence>
<dbReference type="GO" id="GO:0022857">
    <property type="term" value="F:transmembrane transporter activity"/>
    <property type="evidence" value="ECO:0007669"/>
    <property type="project" value="InterPro"/>
</dbReference>
<evidence type="ECO:0000256" key="4">
    <source>
        <dbReference type="ARBA" id="ARBA00023136"/>
    </source>
</evidence>
<evidence type="ECO:0000256" key="1">
    <source>
        <dbReference type="ARBA" id="ARBA00004141"/>
    </source>
</evidence>
<keyword evidence="2 5" id="KW-0812">Transmembrane</keyword>
<dbReference type="Ensembl" id="ENSMMDT00005044268.1">
    <property type="protein sequence ID" value="ENSMMDP00005043392.1"/>
    <property type="gene ID" value="ENSMMDG00005019970.1"/>
</dbReference>
<dbReference type="PANTHER" id="PTHR24064">
    <property type="entry name" value="SOLUTE CARRIER FAMILY 22 MEMBER"/>
    <property type="match status" value="1"/>
</dbReference>
<evidence type="ECO:0000313" key="7">
    <source>
        <dbReference type="Proteomes" id="UP000472263"/>
    </source>
</evidence>
<dbReference type="InterPro" id="IPR005828">
    <property type="entry name" value="MFS_sugar_transport-like"/>
</dbReference>
<dbReference type="PROSITE" id="PS00217">
    <property type="entry name" value="SUGAR_TRANSPORT_2"/>
    <property type="match status" value="1"/>
</dbReference>
<dbReference type="InParanoid" id="A0A667ZRD8"/>
<reference evidence="6" key="1">
    <citation type="submission" date="2019-06" db="EMBL/GenBank/DDBJ databases">
        <authorList>
            <consortium name="Wellcome Sanger Institute Data Sharing"/>
        </authorList>
    </citation>
    <scope>NUCLEOTIDE SEQUENCE [LARGE SCALE GENOMIC DNA]</scope>
</reference>
<accession>A0A667ZRD8</accession>
<dbReference type="GO" id="GO:0016020">
    <property type="term" value="C:membrane"/>
    <property type="evidence" value="ECO:0007669"/>
    <property type="project" value="UniProtKB-SubCell"/>
</dbReference>
<feature type="transmembrane region" description="Helical" evidence="5">
    <location>
        <begin position="191"/>
        <end position="213"/>
    </location>
</feature>
<dbReference type="InterPro" id="IPR036259">
    <property type="entry name" value="MFS_trans_sf"/>
</dbReference>
<evidence type="ECO:0000256" key="3">
    <source>
        <dbReference type="ARBA" id="ARBA00022989"/>
    </source>
</evidence>
<dbReference type="Proteomes" id="UP000472263">
    <property type="component" value="Chromosome 15"/>
</dbReference>
<dbReference type="Pfam" id="PF00083">
    <property type="entry name" value="Sugar_tr"/>
    <property type="match status" value="1"/>
</dbReference>
<dbReference type="AlphaFoldDB" id="A0A667ZRD8"/>
<proteinExistence type="predicted"/>
<reference evidence="6" key="3">
    <citation type="submission" date="2025-09" db="UniProtKB">
        <authorList>
            <consortium name="Ensembl"/>
        </authorList>
    </citation>
    <scope>IDENTIFICATION</scope>
</reference>
<organism evidence="6 7">
    <name type="scientific">Myripristis murdjan</name>
    <name type="common">pinecone soldierfish</name>
    <dbReference type="NCBI Taxonomy" id="586833"/>
    <lineage>
        <taxon>Eukaryota</taxon>
        <taxon>Metazoa</taxon>
        <taxon>Chordata</taxon>
        <taxon>Craniata</taxon>
        <taxon>Vertebrata</taxon>
        <taxon>Euteleostomi</taxon>
        <taxon>Actinopterygii</taxon>
        <taxon>Neopterygii</taxon>
        <taxon>Teleostei</taxon>
        <taxon>Neoteleostei</taxon>
        <taxon>Acanthomorphata</taxon>
        <taxon>Holocentriformes</taxon>
        <taxon>Holocentridae</taxon>
        <taxon>Myripristis</taxon>
    </lineage>
</organism>
<sequence>MSELSNSQRWILEWLSSGRYQQVISTVNMSDFGEILKAIGGFGLFQKLILFALCFPNLILPFHFASVFFVQSDPERHCNTDWILSVSPNLTTEEQLNLTLPREKDGTFSKCQMFVPVDWDIDTIRKYGLSETTGCQSGWKYDRTLYEFDLACDKVNLVQVAQTIMMAGILVGSLLFGPFAESFGCKRATQIPVVIMLIFTITTGMCPSFYLYIASQFMVGVGYGGYRLNSVILANEWTGVAKRSLGSCLSQSFAAVGQSLLAGMVYFIRDWRLAQMVIVAPLVVVAIYIWCVYSRISQLVDRGRTKEAKKWIFKVASINKRTIPDSLLEEVVSLHKKLLFHSSFRCGSGTSEFSLNVTYFCLSFSVGNFGLDIFVTQLVFELTELPVWGRKLSLISTLMTGRFLCIFTLAVPQGNAVAVTTLATAGQFFMNWARGIYVITTSAEIWRSAVDWPPSSRSSFFLPSFARKFLKTIHQIFGEFVEAATNRVKNMVT</sequence>
<dbReference type="InterPro" id="IPR005829">
    <property type="entry name" value="Sugar_transporter_CS"/>
</dbReference>
<feature type="transmembrane region" description="Helical" evidence="5">
    <location>
        <begin position="160"/>
        <end position="179"/>
    </location>
</feature>
<comment type="subcellular location">
    <subcellularLocation>
        <location evidence="1">Membrane</location>
        <topology evidence="1">Multi-pass membrane protein</topology>
    </subcellularLocation>
</comment>
<dbReference type="Gene3D" id="1.20.1250.20">
    <property type="entry name" value="MFS general substrate transporter like domains"/>
    <property type="match status" value="1"/>
</dbReference>
<feature type="transmembrane region" description="Helical" evidence="5">
    <location>
        <begin position="48"/>
        <end position="70"/>
    </location>
</feature>
<reference evidence="6" key="2">
    <citation type="submission" date="2025-08" db="UniProtKB">
        <authorList>
            <consortium name="Ensembl"/>
        </authorList>
    </citation>
    <scope>IDENTIFICATION</scope>
</reference>
<dbReference type="GeneTree" id="ENSGT00940000154607"/>
<keyword evidence="7" id="KW-1185">Reference proteome</keyword>
<keyword evidence="3 5" id="KW-1133">Transmembrane helix</keyword>
<evidence type="ECO:0000256" key="5">
    <source>
        <dbReference type="SAM" id="Phobius"/>
    </source>
</evidence>